<evidence type="ECO:0000313" key="1">
    <source>
        <dbReference type="EMBL" id="GIH63977.1"/>
    </source>
</evidence>
<evidence type="ECO:0000313" key="2">
    <source>
        <dbReference type="Proteomes" id="UP000660454"/>
    </source>
</evidence>
<dbReference type="EMBL" id="BOOF01000029">
    <property type="protein sequence ID" value="GIH63977.1"/>
    <property type="molecule type" value="Genomic_DNA"/>
</dbReference>
<organism evidence="1 2">
    <name type="scientific">Microbispora siamensis</name>
    <dbReference type="NCBI Taxonomy" id="564413"/>
    <lineage>
        <taxon>Bacteria</taxon>
        <taxon>Bacillati</taxon>
        <taxon>Actinomycetota</taxon>
        <taxon>Actinomycetes</taxon>
        <taxon>Streptosporangiales</taxon>
        <taxon>Streptosporangiaceae</taxon>
        <taxon>Microbispora</taxon>
    </lineage>
</organism>
<dbReference type="Proteomes" id="UP000660454">
    <property type="component" value="Unassembled WGS sequence"/>
</dbReference>
<proteinExistence type="predicted"/>
<name>A0ABQ4GRC4_9ACTN</name>
<sequence>MSRKRLAADKRVTRYLRDNTSADPLTIRRFATKVVVLKNGCWKWTGATNARPTKAPRGLFWIGARFQTAYRWAWEALNGPVPDGLELDHYRYPDDGCIGPLCANPQHVEPVTHRENVLRGSGPTAQNARKTACAAGHPFDRVGTKGGRYCSICKRVRDRARRRPGRLTPDSPQENP</sequence>
<evidence type="ECO:0008006" key="3">
    <source>
        <dbReference type="Google" id="ProtNLM"/>
    </source>
</evidence>
<reference evidence="1 2" key="1">
    <citation type="submission" date="2021-01" db="EMBL/GenBank/DDBJ databases">
        <title>Whole genome shotgun sequence of Microbispora siamensis NBRC 104113.</title>
        <authorList>
            <person name="Komaki H."/>
            <person name="Tamura T."/>
        </authorList>
    </citation>
    <scope>NUCLEOTIDE SEQUENCE [LARGE SCALE GENOMIC DNA]</scope>
    <source>
        <strain evidence="1 2">NBRC 104113</strain>
    </source>
</reference>
<accession>A0ABQ4GRC4</accession>
<dbReference type="RefSeq" id="WP_204050320.1">
    <property type="nucleotide sequence ID" value="NZ_BOOF01000029.1"/>
</dbReference>
<dbReference type="InterPro" id="IPR044925">
    <property type="entry name" value="His-Me_finger_sf"/>
</dbReference>
<dbReference type="SUPFAM" id="SSF54060">
    <property type="entry name" value="His-Me finger endonucleases"/>
    <property type="match status" value="1"/>
</dbReference>
<comment type="caution">
    <text evidence="1">The sequence shown here is derived from an EMBL/GenBank/DDBJ whole genome shotgun (WGS) entry which is preliminary data.</text>
</comment>
<protein>
    <recommendedName>
        <fullName evidence="3">HNH endonuclease</fullName>
    </recommendedName>
</protein>
<keyword evidence="2" id="KW-1185">Reference proteome</keyword>
<gene>
    <name evidence="1" type="ORF">Msi02_47940</name>
</gene>